<evidence type="ECO:0000313" key="10">
    <source>
        <dbReference type="Proteomes" id="UP000467132"/>
    </source>
</evidence>
<dbReference type="OrthoDB" id="1675410at2"/>
<dbReference type="NCBIfam" id="TIGR00912">
    <property type="entry name" value="2A0309"/>
    <property type="match status" value="1"/>
</dbReference>
<feature type="transmembrane region" description="Helical" evidence="8">
    <location>
        <begin position="12"/>
        <end position="34"/>
    </location>
</feature>
<accession>A0A845QXT5</accession>
<dbReference type="PANTHER" id="PTHR34975">
    <property type="entry name" value="SPORE GERMINATION PROTEIN A2"/>
    <property type="match status" value="1"/>
</dbReference>
<keyword evidence="7 8" id="KW-0472">Membrane</keyword>
<dbReference type="Pfam" id="PF03845">
    <property type="entry name" value="Spore_permease"/>
    <property type="match status" value="1"/>
</dbReference>
<evidence type="ECO:0008006" key="11">
    <source>
        <dbReference type="Google" id="ProtNLM"/>
    </source>
</evidence>
<feature type="transmembrane region" description="Helical" evidence="8">
    <location>
        <begin position="80"/>
        <end position="103"/>
    </location>
</feature>
<evidence type="ECO:0000256" key="6">
    <source>
        <dbReference type="ARBA" id="ARBA00022989"/>
    </source>
</evidence>
<comment type="similarity">
    <text evidence="2">Belongs to the amino acid-polyamine-organocation (APC) superfamily. Spore germination protein (SGP) (TC 2.A.3.9) family.</text>
</comment>
<sequence>MTKTIINNNQLRNFIFLQYVATSVVLFPSMLSSIAKQDAWLSALLGSMLSIILALIYYNLIDKMGEKNLIEYIEYLFGKYIGNLIKLLFIFFLILACSTQIWIMGNFLSTHIMHDTPPYVLKTLFMIVVIIAAKLGLEVVARSSEIIIPIILIGFFIPNILLIPQIDINNMYPILEKGFNPVFKGILPFMGSTSFTFIALLMFCPSNVNNVKGIKKDFLISTIIASIVLIIAIDMCTLVLGAEITSRHLYPTHILSKKAKVGEYIQRLEILFAMVWFLSVFYKLFIYFYGLTLSVSQFLKLNDYKILILPIAMIMIILSTIVYPDTIYSIEWDNPNWINLSLTFGLILPLILLFTQKIKGK</sequence>
<evidence type="ECO:0000256" key="4">
    <source>
        <dbReference type="ARBA" id="ARBA00022544"/>
    </source>
</evidence>
<keyword evidence="5 8" id="KW-0812">Transmembrane</keyword>
<evidence type="ECO:0000256" key="5">
    <source>
        <dbReference type="ARBA" id="ARBA00022692"/>
    </source>
</evidence>
<keyword evidence="6 8" id="KW-1133">Transmembrane helix</keyword>
<gene>
    <name evidence="9" type="ORF">D3Z33_03705</name>
</gene>
<reference evidence="9 10" key="1">
    <citation type="submission" date="2018-08" db="EMBL/GenBank/DDBJ databases">
        <title>Murine metabolic-syndrome-specific gut microbial biobank.</title>
        <authorList>
            <person name="Liu C."/>
        </authorList>
    </citation>
    <scope>NUCLEOTIDE SEQUENCE [LARGE SCALE GENOMIC DNA]</scope>
    <source>
        <strain evidence="9 10">583</strain>
    </source>
</reference>
<evidence type="ECO:0000313" key="9">
    <source>
        <dbReference type="EMBL" id="NBI05962.1"/>
    </source>
</evidence>
<evidence type="ECO:0000256" key="8">
    <source>
        <dbReference type="SAM" id="Phobius"/>
    </source>
</evidence>
<name>A0A845QXT5_9CLOT</name>
<evidence type="ECO:0000256" key="2">
    <source>
        <dbReference type="ARBA" id="ARBA00007998"/>
    </source>
</evidence>
<comment type="caution">
    <text evidence="9">The sequence shown here is derived from an EMBL/GenBank/DDBJ whole genome shotgun (WGS) entry which is preliminary data.</text>
</comment>
<dbReference type="PANTHER" id="PTHR34975:SF2">
    <property type="entry name" value="SPORE GERMINATION PROTEIN A2"/>
    <property type="match status" value="1"/>
</dbReference>
<feature type="transmembrane region" description="Helical" evidence="8">
    <location>
        <begin position="270"/>
        <end position="292"/>
    </location>
</feature>
<protein>
    <recommendedName>
        <fullName evidence="11">Spore germination protein</fullName>
    </recommendedName>
</protein>
<keyword evidence="3" id="KW-0813">Transport</keyword>
<comment type="subcellular location">
    <subcellularLocation>
        <location evidence="1">Membrane</location>
        <topology evidence="1">Multi-pass membrane protein</topology>
    </subcellularLocation>
</comment>
<feature type="transmembrane region" description="Helical" evidence="8">
    <location>
        <begin position="146"/>
        <end position="166"/>
    </location>
</feature>
<dbReference type="AlphaFoldDB" id="A0A845QXT5"/>
<keyword evidence="10" id="KW-1185">Reference proteome</keyword>
<organism evidence="9 10">
    <name type="scientific">Senegalia massiliensis</name>
    <dbReference type="NCBI Taxonomy" id="1720316"/>
    <lineage>
        <taxon>Bacteria</taxon>
        <taxon>Bacillati</taxon>
        <taxon>Bacillota</taxon>
        <taxon>Clostridia</taxon>
        <taxon>Eubacteriales</taxon>
        <taxon>Clostridiaceae</taxon>
        <taxon>Senegalia</taxon>
    </lineage>
</organism>
<dbReference type="Proteomes" id="UP000467132">
    <property type="component" value="Unassembled WGS sequence"/>
</dbReference>
<evidence type="ECO:0000256" key="7">
    <source>
        <dbReference type="ARBA" id="ARBA00023136"/>
    </source>
</evidence>
<feature type="transmembrane region" description="Helical" evidence="8">
    <location>
        <begin position="336"/>
        <end position="355"/>
    </location>
</feature>
<feature type="transmembrane region" description="Helical" evidence="8">
    <location>
        <begin position="218"/>
        <end position="242"/>
    </location>
</feature>
<keyword evidence="4" id="KW-0309">Germination</keyword>
<feature type="transmembrane region" description="Helical" evidence="8">
    <location>
        <begin position="186"/>
        <end position="206"/>
    </location>
</feature>
<evidence type="ECO:0000256" key="1">
    <source>
        <dbReference type="ARBA" id="ARBA00004141"/>
    </source>
</evidence>
<feature type="transmembrane region" description="Helical" evidence="8">
    <location>
        <begin position="40"/>
        <end position="60"/>
    </location>
</feature>
<dbReference type="EMBL" id="QXXA01000004">
    <property type="protein sequence ID" value="NBI05962.1"/>
    <property type="molecule type" value="Genomic_DNA"/>
</dbReference>
<proteinExistence type="inferred from homology"/>
<dbReference type="GO" id="GO:0009847">
    <property type="term" value="P:spore germination"/>
    <property type="evidence" value="ECO:0007669"/>
    <property type="project" value="InterPro"/>
</dbReference>
<feature type="transmembrane region" description="Helical" evidence="8">
    <location>
        <begin position="304"/>
        <end position="324"/>
    </location>
</feature>
<dbReference type="InterPro" id="IPR004761">
    <property type="entry name" value="Spore_GerAB"/>
</dbReference>
<dbReference type="GO" id="GO:0016020">
    <property type="term" value="C:membrane"/>
    <property type="evidence" value="ECO:0007669"/>
    <property type="project" value="UniProtKB-SubCell"/>
</dbReference>
<dbReference type="RefSeq" id="WP_160196448.1">
    <property type="nucleotide sequence ID" value="NZ_QXXA01000004.1"/>
</dbReference>
<feature type="transmembrane region" description="Helical" evidence="8">
    <location>
        <begin position="119"/>
        <end position="137"/>
    </location>
</feature>
<evidence type="ECO:0000256" key="3">
    <source>
        <dbReference type="ARBA" id="ARBA00022448"/>
    </source>
</evidence>